<feature type="transmembrane region" description="Helical" evidence="2">
    <location>
        <begin position="177"/>
        <end position="195"/>
    </location>
</feature>
<dbReference type="AlphaFoldDB" id="A0A8X6FTK2"/>
<keyword evidence="2" id="KW-0812">Transmembrane</keyword>
<evidence type="ECO:0000313" key="3">
    <source>
        <dbReference type="EMBL" id="GFQ88298.1"/>
    </source>
</evidence>
<accession>A0A8X6FTK2</accession>
<evidence type="ECO:0000256" key="2">
    <source>
        <dbReference type="SAM" id="Phobius"/>
    </source>
</evidence>
<reference evidence="3" key="1">
    <citation type="submission" date="2020-07" db="EMBL/GenBank/DDBJ databases">
        <title>Multicomponent nature underlies the extraordinary mechanical properties of spider dragline silk.</title>
        <authorList>
            <person name="Kono N."/>
            <person name="Nakamura H."/>
            <person name="Mori M."/>
            <person name="Yoshida Y."/>
            <person name="Ohtoshi R."/>
            <person name="Malay A.D."/>
            <person name="Moran D.A.P."/>
            <person name="Tomita M."/>
            <person name="Numata K."/>
            <person name="Arakawa K."/>
        </authorList>
    </citation>
    <scope>NUCLEOTIDE SEQUENCE</scope>
</reference>
<gene>
    <name evidence="3" type="ORF">TNCT_32951</name>
</gene>
<organism evidence="3 4">
    <name type="scientific">Trichonephila clavata</name>
    <name type="common">Joro spider</name>
    <name type="synonym">Nephila clavata</name>
    <dbReference type="NCBI Taxonomy" id="2740835"/>
    <lineage>
        <taxon>Eukaryota</taxon>
        <taxon>Metazoa</taxon>
        <taxon>Ecdysozoa</taxon>
        <taxon>Arthropoda</taxon>
        <taxon>Chelicerata</taxon>
        <taxon>Arachnida</taxon>
        <taxon>Araneae</taxon>
        <taxon>Araneomorphae</taxon>
        <taxon>Entelegynae</taxon>
        <taxon>Araneoidea</taxon>
        <taxon>Nephilidae</taxon>
        <taxon>Trichonephila</taxon>
    </lineage>
</organism>
<name>A0A8X6FTK2_TRICU</name>
<dbReference type="OrthoDB" id="6430912at2759"/>
<keyword evidence="2" id="KW-1133">Transmembrane helix</keyword>
<evidence type="ECO:0000313" key="4">
    <source>
        <dbReference type="Proteomes" id="UP000887116"/>
    </source>
</evidence>
<protein>
    <submittedName>
        <fullName evidence="3">Uncharacterized protein</fullName>
    </submittedName>
</protein>
<evidence type="ECO:0000256" key="1">
    <source>
        <dbReference type="SAM" id="MobiDB-lite"/>
    </source>
</evidence>
<keyword evidence="2" id="KW-0472">Membrane</keyword>
<comment type="caution">
    <text evidence="3">The sequence shown here is derived from an EMBL/GenBank/DDBJ whole genome shotgun (WGS) entry which is preliminary data.</text>
</comment>
<feature type="region of interest" description="Disordered" evidence="1">
    <location>
        <begin position="219"/>
        <end position="250"/>
    </location>
</feature>
<keyword evidence="4" id="KW-1185">Reference proteome</keyword>
<dbReference type="Proteomes" id="UP000887116">
    <property type="component" value="Unassembled WGS sequence"/>
</dbReference>
<proteinExistence type="predicted"/>
<feature type="compositionally biased region" description="Acidic residues" evidence="1">
    <location>
        <begin position="226"/>
        <end position="244"/>
    </location>
</feature>
<sequence length="250" mass="29313">MKLKLQKEGYIEGFWNSLKYYGRYVVKAIKVIKDKSKELIVDLYEGFRNTCEFRFVHDIFQRTSKPVEKIIDPVTDNILVTFTDVKNSEASLGAQEFFYEWILNPLIKLNATGNLKEKDLKKLQKSVKSEDSQNFITKYISDLSNTFSTYESENASTSHSSSTKETSSMNSLSKFEWFTLGFACCFLLTGIYTYIQHMNEDFNNYQEFLESIKEWKSSPTITPNDENIEENIENDEITDEEEDYRDQYIK</sequence>
<dbReference type="EMBL" id="BMAO01023372">
    <property type="protein sequence ID" value="GFQ88298.1"/>
    <property type="molecule type" value="Genomic_DNA"/>
</dbReference>